<dbReference type="InterPro" id="IPR004046">
    <property type="entry name" value="GST_C"/>
</dbReference>
<dbReference type="InterPro" id="IPR010987">
    <property type="entry name" value="Glutathione-S-Trfase_C-like"/>
</dbReference>
<dbReference type="CDD" id="cd03039">
    <property type="entry name" value="GST_N_Sigma_like"/>
    <property type="match status" value="1"/>
</dbReference>
<dbReference type="InterPro" id="IPR036249">
    <property type="entry name" value="Thioredoxin-like_sf"/>
</dbReference>
<dbReference type="Pfam" id="PF02798">
    <property type="entry name" value="GST_N"/>
    <property type="match status" value="1"/>
</dbReference>
<gene>
    <name evidence="4" type="primary">LOC136084537</name>
</gene>
<dbReference type="InterPro" id="IPR004045">
    <property type="entry name" value="Glutathione_S-Trfase_N"/>
</dbReference>
<dbReference type="GeneID" id="136084537"/>
<dbReference type="SUPFAM" id="SSF52833">
    <property type="entry name" value="Thioredoxin-like"/>
    <property type="match status" value="1"/>
</dbReference>
<dbReference type="PANTHER" id="PTHR11571:SF150">
    <property type="entry name" value="GLUTATHIONE S-TRANSFERASE"/>
    <property type="match status" value="1"/>
</dbReference>
<name>A0ABM4CG93_HYDVU</name>
<feature type="domain" description="GST N-terminal" evidence="1">
    <location>
        <begin position="23"/>
        <end position="103"/>
    </location>
</feature>
<evidence type="ECO:0000259" key="2">
    <source>
        <dbReference type="PROSITE" id="PS50405"/>
    </source>
</evidence>
<dbReference type="RefSeq" id="XP_065660723.1">
    <property type="nucleotide sequence ID" value="XM_065804651.1"/>
</dbReference>
<evidence type="ECO:0000313" key="3">
    <source>
        <dbReference type="Proteomes" id="UP001652625"/>
    </source>
</evidence>
<dbReference type="InterPro" id="IPR050213">
    <property type="entry name" value="GST_superfamily"/>
</dbReference>
<dbReference type="SFLD" id="SFLDG00363">
    <property type="entry name" value="AMPS_(cytGST):_Alpha-__Mu-__Pi"/>
    <property type="match status" value="1"/>
</dbReference>
<sequence length="230" mass="26821">MYLFISHSFLKQKSLGEYSKMPPKYVLNYFSFQGKAEVVRLLFHYKGVEFTDNKISFQDWPSLKSDNYKFPLGQMPTLEVDGHVICQSIAINIYLAETFGLYGENAFERLVINQVCETLDDFIHEYLAVRKNKTLDNEQKRKACAEVLTKKSTKLKLSFIERLLKRNNDGKNFFVGDSITLGDIVFFHITGMVDKSLLYDFPMLEDLNYRVRHSAELKSYLDFRTHPPLP</sequence>
<dbReference type="PROSITE" id="PS50404">
    <property type="entry name" value="GST_NTER"/>
    <property type="match status" value="1"/>
</dbReference>
<dbReference type="Proteomes" id="UP001652625">
    <property type="component" value="Chromosome 09"/>
</dbReference>
<dbReference type="PROSITE" id="PS50405">
    <property type="entry name" value="GST_CTER"/>
    <property type="match status" value="1"/>
</dbReference>
<dbReference type="SUPFAM" id="SSF47616">
    <property type="entry name" value="GST C-terminal domain-like"/>
    <property type="match status" value="1"/>
</dbReference>
<evidence type="ECO:0000259" key="1">
    <source>
        <dbReference type="PROSITE" id="PS50404"/>
    </source>
</evidence>
<feature type="domain" description="GST C-terminal" evidence="2">
    <location>
        <begin position="105"/>
        <end position="230"/>
    </location>
</feature>
<accession>A0ABM4CG93</accession>
<dbReference type="SFLD" id="SFLDS00019">
    <property type="entry name" value="Glutathione_Transferase_(cytos"/>
    <property type="match status" value="1"/>
</dbReference>
<dbReference type="Gene3D" id="1.20.1050.10">
    <property type="match status" value="1"/>
</dbReference>
<dbReference type="InterPro" id="IPR040079">
    <property type="entry name" value="Glutathione_S-Trfase"/>
</dbReference>
<dbReference type="Pfam" id="PF14497">
    <property type="entry name" value="GST_C_3"/>
    <property type="match status" value="1"/>
</dbReference>
<organism evidence="3 4">
    <name type="scientific">Hydra vulgaris</name>
    <name type="common">Hydra</name>
    <name type="synonym">Hydra attenuata</name>
    <dbReference type="NCBI Taxonomy" id="6087"/>
    <lineage>
        <taxon>Eukaryota</taxon>
        <taxon>Metazoa</taxon>
        <taxon>Cnidaria</taxon>
        <taxon>Hydrozoa</taxon>
        <taxon>Hydroidolina</taxon>
        <taxon>Anthoathecata</taxon>
        <taxon>Aplanulata</taxon>
        <taxon>Hydridae</taxon>
        <taxon>Hydra</taxon>
    </lineage>
</organism>
<proteinExistence type="predicted"/>
<dbReference type="PANTHER" id="PTHR11571">
    <property type="entry name" value="GLUTATHIONE S-TRANSFERASE"/>
    <property type="match status" value="1"/>
</dbReference>
<dbReference type="InterPro" id="IPR036282">
    <property type="entry name" value="Glutathione-S-Trfase_C_sf"/>
</dbReference>
<dbReference type="Gene3D" id="3.40.30.10">
    <property type="entry name" value="Glutaredoxin"/>
    <property type="match status" value="1"/>
</dbReference>
<reference evidence="4" key="1">
    <citation type="submission" date="2025-08" db="UniProtKB">
        <authorList>
            <consortium name="RefSeq"/>
        </authorList>
    </citation>
    <scope>IDENTIFICATION</scope>
</reference>
<dbReference type="CDD" id="cd03192">
    <property type="entry name" value="GST_C_Sigma_like"/>
    <property type="match status" value="1"/>
</dbReference>
<dbReference type="SFLD" id="SFLDG01205">
    <property type="entry name" value="AMPS.1"/>
    <property type="match status" value="1"/>
</dbReference>
<keyword evidence="3" id="KW-1185">Reference proteome</keyword>
<evidence type="ECO:0000313" key="4">
    <source>
        <dbReference type="RefSeq" id="XP_065660723.1"/>
    </source>
</evidence>
<protein>
    <submittedName>
        <fullName evidence="4">Glutathione S-transferase-like isoform X2</fullName>
    </submittedName>
</protein>